<evidence type="ECO:0000256" key="6">
    <source>
        <dbReference type="ARBA" id="ARBA00022840"/>
    </source>
</evidence>
<dbReference type="GO" id="GO:0005524">
    <property type="term" value="F:ATP binding"/>
    <property type="evidence" value="ECO:0007669"/>
    <property type="project" value="UniProtKB-KW"/>
</dbReference>
<dbReference type="Pfam" id="PF00005">
    <property type="entry name" value="ABC_tran"/>
    <property type="match status" value="1"/>
</dbReference>
<dbReference type="PROSITE" id="PS00211">
    <property type="entry name" value="ABC_TRANSPORTER_1"/>
    <property type="match status" value="1"/>
</dbReference>
<dbReference type="RefSeq" id="WP_146482957.1">
    <property type="nucleotide sequence ID" value="NZ_CP042266.1"/>
</dbReference>
<evidence type="ECO:0000256" key="4">
    <source>
        <dbReference type="ARBA" id="ARBA00022475"/>
    </source>
</evidence>
<dbReference type="Proteomes" id="UP000320580">
    <property type="component" value="Chromosome"/>
</dbReference>
<keyword evidence="3" id="KW-0813">Transport</keyword>
<dbReference type="SUPFAM" id="SSF52540">
    <property type="entry name" value="P-loop containing nucleoside triphosphate hydrolases"/>
    <property type="match status" value="1"/>
</dbReference>
<comment type="subcellular location">
    <subcellularLocation>
        <location evidence="1">Cell membrane</location>
        <topology evidence="1">Peripheral membrane protein</topology>
    </subcellularLocation>
</comment>
<dbReference type="InterPro" id="IPR050086">
    <property type="entry name" value="MetN_ABC_transporter-like"/>
</dbReference>
<dbReference type="PIRSF" id="PIRSF039085">
    <property type="entry name" value="ABC_ATPase_HisP"/>
    <property type="match status" value="1"/>
</dbReference>
<dbReference type="InterPro" id="IPR003439">
    <property type="entry name" value="ABC_transporter-like_ATP-bd"/>
</dbReference>
<dbReference type="InterPro" id="IPR003593">
    <property type="entry name" value="AAA+_ATPase"/>
</dbReference>
<keyword evidence="7" id="KW-0029">Amino-acid transport</keyword>
<evidence type="ECO:0000313" key="11">
    <source>
        <dbReference type="Proteomes" id="UP000320580"/>
    </source>
</evidence>
<sequence length="247" mass="27074">MAFLDIEGIRKSYGGHEVLRGLDLTVEQHQVVTLIGASGCGKSTLLRCINALEEIDGGRIVLDGDPISGRGVDVDRLRRDVGIVFQHYNLFPHMDVLRNITLAPTVLGRATKEEAEATAVELLRRIGLADKATALPDRLSGGQQQRVAIVRALAMRPRLLLLDEITSALDPELVAEVLAIVRDLAEDGMTMLLATHEMGFARDVANKVCFLHQGTVLEEGPPEQIFGEPREERTKAFLQQIVEAGRL</sequence>
<dbReference type="OrthoDB" id="9802264at2"/>
<evidence type="ECO:0000256" key="1">
    <source>
        <dbReference type="ARBA" id="ARBA00004202"/>
    </source>
</evidence>
<gene>
    <name evidence="10" type="ORF">FQU76_27580</name>
</gene>
<dbReference type="GO" id="GO:0015424">
    <property type="term" value="F:ABC-type amino acid transporter activity"/>
    <property type="evidence" value="ECO:0007669"/>
    <property type="project" value="InterPro"/>
</dbReference>
<evidence type="ECO:0000256" key="3">
    <source>
        <dbReference type="ARBA" id="ARBA00022448"/>
    </source>
</evidence>
<keyword evidence="8" id="KW-0472">Membrane</keyword>
<accession>A0A5B8IM56</accession>
<keyword evidence="4" id="KW-1003">Cell membrane</keyword>
<reference evidence="10 11" key="1">
    <citation type="submission" date="2019-07" db="EMBL/GenBank/DDBJ databases">
        <authorList>
            <person name="Zhu P."/>
        </authorList>
    </citation>
    <scope>NUCLEOTIDE SEQUENCE [LARGE SCALE GENOMIC DNA]</scope>
    <source>
        <strain evidence="10 11">SSL-25</strain>
    </source>
</reference>
<evidence type="ECO:0000256" key="2">
    <source>
        <dbReference type="ARBA" id="ARBA00005417"/>
    </source>
</evidence>
<dbReference type="SMART" id="SM00382">
    <property type="entry name" value="AAA"/>
    <property type="match status" value="1"/>
</dbReference>
<dbReference type="Gene3D" id="3.40.50.300">
    <property type="entry name" value="P-loop containing nucleotide triphosphate hydrolases"/>
    <property type="match status" value="1"/>
</dbReference>
<keyword evidence="6 10" id="KW-0067">ATP-binding</keyword>
<comment type="similarity">
    <text evidence="2">Belongs to the ABC transporter superfamily.</text>
</comment>
<dbReference type="GO" id="GO:0016887">
    <property type="term" value="F:ATP hydrolysis activity"/>
    <property type="evidence" value="ECO:0007669"/>
    <property type="project" value="InterPro"/>
</dbReference>
<keyword evidence="5" id="KW-0547">Nucleotide-binding</keyword>
<proteinExistence type="inferred from homology"/>
<dbReference type="PANTHER" id="PTHR43166:SF9">
    <property type="entry name" value="GLUTAMATE_ASPARTATE IMPORT ATP-BINDING PROTEIN GLTL"/>
    <property type="match status" value="1"/>
</dbReference>
<organism evidence="10 11">
    <name type="scientific">Streptomyces qinzhouensis</name>
    <dbReference type="NCBI Taxonomy" id="2599401"/>
    <lineage>
        <taxon>Bacteria</taxon>
        <taxon>Bacillati</taxon>
        <taxon>Actinomycetota</taxon>
        <taxon>Actinomycetes</taxon>
        <taxon>Kitasatosporales</taxon>
        <taxon>Streptomycetaceae</taxon>
        <taxon>Streptomyces</taxon>
    </lineage>
</organism>
<protein>
    <submittedName>
        <fullName evidence="10">Amino acid ABC transporter ATP-binding protein</fullName>
    </submittedName>
</protein>
<evidence type="ECO:0000256" key="5">
    <source>
        <dbReference type="ARBA" id="ARBA00022741"/>
    </source>
</evidence>
<evidence type="ECO:0000256" key="8">
    <source>
        <dbReference type="ARBA" id="ARBA00023136"/>
    </source>
</evidence>
<evidence type="ECO:0000259" key="9">
    <source>
        <dbReference type="PROSITE" id="PS50893"/>
    </source>
</evidence>
<dbReference type="KEGG" id="sqz:FQU76_27580"/>
<dbReference type="AlphaFoldDB" id="A0A5B8IM56"/>
<dbReference type="PANTHER" id="PTHR43166">
    <property type="entry name" value="AMINO ACID IMPORT ATP-BINDING PROTEIN"/>
    <property type="match status" value="1"/>
</dbReference>
<evidence type="ECO:0000256" key="7">
    <source>
        <dbReference type="ARBA" id="ARBA00022970"/>
    </source>
</evidence>
<name>A0A5B8IM56_9ACTN</name>
<dbReference type="InterPro" id="IPR017871">
    <property type="entry name" value="ABC_transporter-like_CS"/>
</dbReference>
<dbReference type="EMBL" id="CP042266">
    <property type="protein sequence ID" value="QDY79672.1"/>
    <property type="molecule type" value="Genomic_DNA"/>
</dbReference>
<dbReference type="CDD" id="cd03262">
    <property type="entry name" value="ABC_HisP_GlnQ"/>
    <property type="match status" value="1"/>
</dbReference>
<dbReference type="GO" id="GO:0005886">
    <property type="term" value="C:plasma membrane"/>
    <property type="evidence" value="ECO:0007669"/>
    <property type="project" value="UniProtKB-SubCell"/>
</dbReference>
<evidence type="ECO:0000313" key="10">
    <source>
        <dbReference type="EMBL" id="QDY79672.1"/>
    </source>
</evidence>
<feature type="domain" description="ABC transporter" evidence="9">
    <location>
        <begin position="4"/>
        <end position="238"/>
    </location>
</feature>
<dbReference type="InterPro" id="IPR030679">
    <property type="entry name" value="ABC_ATPase_HisP-typ"/>
</dbReference>
<dbReference type="InterPro" id="IPR027417">
    <property type="entry name" value="P-loop_NTPase"/>
</dbReference>
<dbReference type="PROSITE" id="PS50893">
    <property type="entry name" value="ABC_TRANSPORTER_2"/>
    <property type="match status" value="1"/>
</dbReference>
<keyword evidence="11" id="KW-1185">Reference proteome</keyword>